<protein>
    <submittedName>
        <fullName evidence="1">Uncharacterized protein</fullName>
    </submittedName>
</protein>
<sequence>MPLYQLALISRRLLLLRLEQFSASIEYSKGTEALAPTENVYSTRVENR</sequence>
<dbReference type="Proteomes" id="UP000010471">
    <property type="component" value="Plasmid pMIC7113.04"/>
</dbReference>
<accession>K9WRS7</accession>
<dbReference type="AlphaFoldDB" id="K9WRS7"/>
<geneLocation type="plasmid" evidence="1 2">
    <name>pMIC7113.04</name>
</geneLocation>
<evidence type="ECO:0000313" key="1">
    <source>
        <dbReference type="EMBL" id="AFZ22257.1"/>
    </source>
</evidence>
<dbReference type="KEGG" id="mic:Mic7113_6693"/>
<dbReference type="HOGENOM" id="CLU_3154905_0_0_3"/>
<evidence type="ECO:0000313" key="2">
    <source>
        <dbReference type="Proteomes" id="UP000010471"/>
    </source>
</evidence>
<proteinExistence type="predicted"/>
<dbReference type="EMBL" id="CP003634">
    <property type="protein sequence ID" value="AFZ22257.1"/>
    <property type="molecule type" value="Genomic_DNA"/>
</dbReference>
<organism evidence="1 2">
    <name type="scientific">Allocoleopsis franciscana PCC 7113</name>
    <dbReference type="NCBI Taxonomy" id="1173027"/>
    <lineage>
        <taxon>Bacteria</taxon>
        <taxon>Bacillati</taxon>
        <taxon>Cyanobacteriota</taxon>
        <taxon>Cyanophyceae</taxon>
        <taxon>Coleofasciculales</taxon>
        <taxon>Coleofasciculaceae</taxon>
        <taxon>Allocoleopsis</taxon>
        <taxon>Allocoleopsis franciscana</taxon>
    </lineage>
</organism>
<keyword evidence="1" id="KW-0614">Plasmid</keyword>
<gene>
    <name evidence="1" type="ORF">Mic7113_6693</name>
</gene>
<name>K9WRS7_9CYAN</name>
<keyword evidence="2" id="KW-1185">Reference proteome</keyword>
<reference evidence="1 2" key="1">
    <citation type="submission" date="2012-06" db="EMBL/GenBank/DDBJ databases">
        <title>Finished plasmid 4 of genome of Microcoleus sp. PCC 7113.</title>
        <authorList>
            <consortium name="US DOE Joint Genome Institute"/>
            <person name="Gugger M."/>
            <person name="Coursin T."/>
            <person name="Rippka R."/>
            <person name="Tandeau De Marsac N."/>
            <person name="Huntemann M."/>
            <person name="Wei C.-L."/>
            <person name="Han J."/>
            <person name="Detter J.C."/>
            <person name="Han C."/>
            <person name="Tapia R."/>
            <person name="Chen A."/>
            <person name="Kyrpides N."/>
            <person name="Mavromatis K."/>
            <person name="Markowitz V."/>
            <person name="Szeto E."/>
            <person name="Ivanova N."/>
            <person name="Pagani I."/>
            <person name="Pati A."/>
            <person name="Goodwin L."/>
            <person name="Nordberg H.P."/>
            <person name="Cantor M.N."/>
            <person name="Hua S.X."/>
            <person name="Woyke T."/>
            <person name="Kerfeld C.A."/>
        </authorList>
    </citation>
    <scope>NUCLEOTIDE SEQUENCE [LARGE SCALE GENOMIC DNA]</scope>
    <source>
        <strain evidence="1 2">PCC 7113</strain>
        <plasmid evidence="1 2">pMIC7113.04</plasmid>
    </source>
</reference>